<gene>
    <name evidence="3" type="ORF">Hypma_012674</name>
</gene>
<dbReference type="EMBL" id="LUEZ02000069">
    <property type="protein sequence ID" value="RDB20298.1"/>
    <property type="molecule type" value="Genomic_DNA"/>
</dbReference>
<dbReference type="Pfam" id="PF20152">
    <property type="entry name" value="DUF6534"/>
    <property type="match status" value="1"/>
</dbReference>
<feature type="transmembrane region" description="Helical" evidence="1">
    <location>
        <begin position="139"/>
        <end position="161"/>
    </location>
</feature>
<keyword evidence="1" id="KW-1133">Transmembrane helix</keyword>
<dbReference type="InterPro" id="IPR045339">
    <property type="entry name" value="DUF6534"/>
</dbReference>
<evidence type="ECO:0000259" key="2">
    <source>
        <dbReference type="Pfam" id="PF20152"/>
    </source>
</evidence>
<dbReference type="PANTHER" id="PTHR40465:SF1">
    <property type="entry name" value="DUF6534 DOMAIN-CONTAINING PROTEIN"/>
    <property type="match status" value="1"/>
</dbReference>
<dbReference type="PANTHER" id="PTHR40465">
    <property type="entry name" value="CHROMOSOME 1, WHOLE GENOME SHOTGUN SEQUENCE"/>
    <property type="match status" value="1"/>
</dbReference>
<feature type="transmembrane region" description="Helical" evidence="1">
    <location>
        <begin position="110"/>
        <end position="127"/>
    </location>
</feature>
<feature type="transmembrane region" description="Helical" evidence="1">
    <location>
        <begin position="12"/>
        <end position="30"/>
    </location>
</feature>
<evidence type="ECO:0000313" key="3">
    <source>
        <dbReference type="EMBL" id="RDB20298.1"/>
    </source>
</evidence>
<keyword evidence="4" id="KW-1185">Reference proteome</keyword>
<feature type="transmembrane region" description="Helical" evidence="1">
    <location>
        <begin position="176"/>
        <end position="201"/>
    </location>
</feature>
<evidence type="ECO:0000256" key="1">
    <source>
        <dbReference type="SAM" id="Phobius"/>
    </source>
</evidence>
<feature type="transmembrane region" description="Helical" evidence="1">
    <location>
        <begin position="67"/>
        <end position="90"/>
    </location>
</feature>
<proteinExistence type="predicted"/>
<name>A0A369JEH7_HYPMA</name>
<sequence>MSAYIQFTGPIYIGSVLNWFLFGSFIVQLCKYTHLRHVPNACLADISEIDDYYILYQQNDQRFIKTIVFFVFAAEITQLIFMNHTVWHILVAGYGDPTHIFATPWSSASAPVLNGIISAAVQMRIWILGKHRVAQGLSVFIALVSSMQCVASLVTTIQFSLLGREPERLGAINSTVIVWLSGSFLCDVLIAATMVTILARSRSNASFRNTERIINVLIVNTIETGAVTAVVALLQLVFFLTHTDNFIHVCMEYVLGRIFSNVLMATLNGRHRLRTKNDEYSASLSRIAVDQFRLKDMSVCNPTKSSPEGVHISTELEVHTDASSVGRKGFPL</sequence>
<organism evidence="3 4">
    <name type="scientific">Hypsizygus marmoreus</name>
    <name type="common">White beech mushroom</name>
    <name type="synonym">Agaricus marmoreus</name>
    <dbReference type="NCBI Taxonomy" id="39966"/>
    <lineage>
        <taxon>Eukaryota</taxon>
        <taxon>Fungi</taxon>
        <taxon>Dikarya</taxon>
        <taxon>Basidiomycota</taxon>
        <taxon>Agaricomycotina</taxon>
        <taxon>Agaricomycetes</taxon>
        <taxon>Agaricomycetidae</taxon>
        <taxon>Agaricales</taxon>
        <taxon>Tricholomatineae</taxon>
        <taxon>Lyophyllaceae</taxon>
        <taxon>Hypsizygus</taxon>
    </lineage>
</organism>
<feature type="domain" description="DUF6534" evidence="2">
    <location>
        <begin position="183"/>
        <end position="272"/>
    </location>
</feature>
<accession>A0A369JEH7</accession>
<dbReference type="Proteomes" id="UP000076154">
    <property type="component" value="Unassembled WGS sequence"/>
</dbReference>
<feature type="transmembrane region" description="Helical" evidence="1">
    <location>
        <begin position="213"/>
        <end position="240"/>
    </location>
</feature>
<reference evidence="3" key="1">
    <citation type="submission" date="2018-04" db="EMBL/GenBank/DDBJ databases">
        <title>Whole genome sequencing of Hypsizygus marmoreus.</title>
        <authorList>
            <person name="Choi I.-G."/>
            <person name="Min B."/>
            <person name="Kim J.-G."/>
            <person name="Kim S."/>
            <person name="Oh Y.-L."/>
            <person name="Kong W.-S."/>
            <person name="Park H."/>
            <person name="Jeong J."/>
            <person name="Song E.-S."/>
        </authorList>
    </citation>
    <scope>NUCLEOTIDE SEQUENCE [LARGE SCALE GENOMIC DNA]</scope>
    <source>
        <strain evidence="3">51987-8</strain>
    </source>
</reference>
<keyword evidence="1" id="KW-0812">Transmembrane</keyword>
<evidence type="ECO:0000313" key="4">
    <source>
        <dbReference type="Proteomes" id="UP000076154"/>
    </source>
</evidence>
<dbReference type="InParanoid" id="A0A369JEH7"/>
<dbReference type="OrthoDB" id="3262409at2759"/>
<comment type="caution">
    <text evidence="3">The sequence shown here is derived from an EMBL/GenBank/DDBJ whole genome shotgun (WGS) entry which is preliminary data.</text>
</comment>
<protein>
    <recommendedName>
        <fullName evidence="2">DUF6534 domain-containing protein</fullName>
    </recommendedName>
</protein>
<dbReference type="STRING" id="39966.A0A369JEH7"/>
<keyword evidence="1" id="KW-0472">Membrane</keyword>
<dbReference type="AlphaFoldDB" id="A0A369JEH7"/>